<reference evidence="1 2" key="1">
    <citation type="submission" date="2022-05" db="EMBL/GenBank/DDBJ databases">
        <authorList>
            <consortium name="Genoscope - CEA"/>
            <person name="William W."/>
        </authorList>
    </citation>
    <scope>NUCLEOTIDE SEQUENCE [LARGE SCALE GENOMIC DNA]</scope>
</reference>
<feature type="non-terminal residue" evidence="1">
    <location>
        <position position="1"/>
    </location>
</feature>
<proteinExistence type="predicted"/>
<protein>
    <submittedName>
        <fullName evidence="1">Uncharacterized protein</fullName>
    </submittedName>
</protein>
<gene>
    <name evidence="1" type="ORF">PMEA_00000129</name>
</gene>
<dbReference type="EMBL" id="CALNXJ010000001">
    <property type="protein sequence ID" value="CAH3031426.1"/>
    <property type="molecule type" value="Genomic_DNA"/>
</dbReference>
<organism evidence="1 2">
    <name type="scientific">Pocillopora meandrina</name>
    <dbReference type="NCBI Taxonomy" id="46732"/>
    <lineage>
        <taxon>Eukaryota</taxon>
        <taxon>Metazoa</taxon>
        <taxon>Cnidaria</taxon>
        <taxon>Anthozoa</taxon>
        <taxon>Hexacorallia</taxon>
        <taxon>Scleractinia</taxon>
        <taxon>Astrocoeniina</taxon>
        <taxon>Pocilloporidae</taxon>
        <taxon>Pocillopora</taxon>
    </lineage>
</organism>
<sequence length="155" mass="17341">ITAISGSGRQLTSSFTFIVDQKYKEQLVCQLDTGATCNVISHRCVVQLLQNGDPPLRKSNSQLRLFDGTLILPVEEVTLKVERKGNRRDLRFQVVNSTNKPLLSAETCEQLELLKVELDPEESIHSVKNNLRDYSGVFEGLGHIGNTKPVQHSPR</sequence>
<dbReference type="AlphaFoldDB" id="A0AAU9VK88"/>
<evidence type="ECO:0000313" key="2">
    <source>
        <dbReference type="Proteomes" id="UP001159428"/>
    </source>
</evidence>
<dbReference type="Proteomes" id="UP001159428">
    <property type="component" value="Unassembled WGS sequence"/>
</dbReference>
<comment type="caution">
    <text evidence="1">The sequence shown here is derived from an EMBL/GenBank/DDBJ whole genome shotgun (WGS) entry which is preliminary data.</text>
</comment>
<evidence type="ECO:0000313" key="1">
    <source>
        <dbReference type="EMBL" id="CAH3031426.1"/>
    </source>
</evidence>
<name>A0AAU9VK88_9CNID</name>
<keyword evidence="2" id="KW-1185">Reference proteome</keyword>
<dbReference type="CDD" id="cd05481">
    <property type="entry name" value="retropepsin_like_LTR_1"/>
    <property type="match status" value="1"/>
</dbReference>
<accession>A0AAU9VK88</accession>